<accession>A0A3N1PAU1</accession>
<dbReference type="EMBL" id="RJUL01000007">
    <property type="protein sequence ID" value="ROQ24187.1"/>
    <property type="molecule type" value="Genomic_DNA"/>
</dbReference>
<keyword evidence="1" id="KW-0812">Transmembrane</keyword>
<feature type="transmembrane region" description="Helical" evidence="1">
    <location>
        <begin position="32"/>
        <end position="48"/>
    </location>
</feature>
<keyword evidence="1" id="KW-1133">Transmembrane helix</keyword>
<evidence type="ECO:0000313" key="3">
    <source>
        <dbReference type="Proteomes" id="UP000268033"/>
    </source>
</evidence>
<gene>
    <name evidence="2" type="ORF">EDC28_10768</name>
</gene>
<name>A0A3N1PAU1_9GAMM</name>
<protein>
    <recommendedName>
        <fullName evidence="4">Lipoprotein</fullName>
    </recommendedName>
</protein>
<proteinExistence type="predicted"/>
<reference evidence="2 3" key="1">
    <citation type="submission" date="2018-11" db="EMBL/GenBank/DDBJ databases">
        <title>Genomic Encyclopedia of Type Strains, Phase IV (KMG-IV): sequencing the most valuable type-strain genomes for metagenomic binning, comparative biology and taxonomic classification.</title>
        <authorList>
            <person name="Goeker M."/>
        </authorList>
    </citation>
    <scope>NUCLEOTIDE SEQUENCE [LARGE SCALE GENOMIC DNA]</scope>
    <source>
        <strain evidence="2 3">DSM 21945</strain>
    </source>
</reference>
<dbReference type="AlphaFoldDB" id="A0A3N1PAU1"/>
<comment type="caution">
    <text evidence="2">The sequence shown here is derived from an EMBL/GenBank/DDBJ whole genome shotgun (WGS) entry which is preliminary data.</text>
</comment>
<evidence type="ECO:0000313" key="2">
    <source>
        <dbReference type="EMBL" id="ROQ24187.1"/>
    </source>
</evidence>
<keyword evidence="3" id="KW-1185">Reference proteome</keyword>
<dbReference type="Proteomes" id="UP000268033">
    <property type="component" value="Unassembled WGS sequence"/>
</dbReference>
<evidence type="ECO:0008006" key="4">
    <source>
        <dbReference type="Google" id="ProtNLM"/>
    </source>
</evidence>
<sequence length="56" mass="5948">MPFIKRFVLPALCLIAALSCYSASYPAGGTLLLLMGAGFEALFWMGLLKKNPAAKA</sequence>
<evidence type="ECO:0000256" key="1">
    <source>
        <dbReference type="SAM" id="Phobius"/>
    </source>
</evidence>
<keyword evidence="1" id="KW-0472">Membrane</keyword>
<dbReference type="RefSeq" id="WP_170164125.1">
    <property type="nucleotide sequence ID" value="NZ_RJUL01000007.1"/>
</dbReference>
<dbReference type="PROSITE" id="PS51257">
    <property type="entry name" value="PROKAR_LIPOPROTEIN"/>
    <property type="match status" value="1"/>
</dbReference>
<dbReference type="STRING" id="584787.GCA_001247655_00735"/>
<organism evidence="2 3">
    <name type="scientific">Gallaecimonas pentaromativorans</name>
    <dbReference type="NCBI Taxonomy" id="584787"/>
    <lineage>
        <taxon>Bacteria</taxon>
        <taxon>Pseudomonadati</taxon>
        <taxon>Pseudomonadota</taxon>
        <taxon>Gammaproteobacteria</taxon>
        <taxon>Enterobacterales</taxon>
        <taxon>Gallaecimonadaceae</taxon>
        <taxon>Gallaecimonas</taxon>
    </lineage>
</organism>